<dbReference type="InterPro" id="IPR037185">
    <property type="entry name" value="EmrE-like"/>
</dbReference>
<dbReference type="PANTHER" id="PTHR32322:SF2">
    <property type="entry name" value="EAMA DOMAIN-CONTAINING PROTEIN"/>
    <property type="match status" value="1"/>
</dbReference>
<feature type="transmembrane region" description="Helical" evidence="6">
    <location>
        <begin position="218"/>
        <end position="244"/>
    </location>
</feature>
<feature type="transmembrane region" description="Helical" evidence="6">
    <location>
        <begin position="277"/>
        <end position="294"/>
    </location>
</feature>
<evidence type="ECO:0000313" key="9">
    <source>
        <dbReference type="EMBL" id="MDA4844104.1"/>
    </source>
</evidence>
<evidence type="ECO:0000256" key="3">
    <source>
        <dbReference type="ARBA" id="ARBA00022692"/>
    </source>
</evidence>
<comment type="similarity">
    <text evidence="2">Belongs to the EamA transporter family.</text>
</comment>
<dbReference type="SUPFAM" id="SSF103481">
    <property type="entry name" value="Multidrug resistance efflux transporter EmrE"/>
    <property type="match status" value="2"/>
</dbReference>
<evidence type="ECO:0000256" key="1">
    <source>
        <dbReference type="ARBA" id="ARBA00004141"/>
    </source>
</evidence>
<feature type="domain" description="EamA" evidence="8">
    <location>
        <begin position="158"/>
        <end position="294"/>
    </location>
</feature>
<feature type="chain" id="PRO_5045288777" evidence="7">
    <location>
        <begin position="18"/>
        <end position="295"/>
    </location>
</feature>
<comment type="caution">
    <text evidence="9">The sequence shown here is derived from an EMBL/GenBank/DDBJ whole genome shotgun (WGS) entry which is preliminary data.</text>
</comment>
<dbReference type="InterPro" id="IPR050638">
    <property type="entry name" value="AA-Vitamin_Transporters"/>
</dbReference>
<keyword evidence="3 6" id="KW-0812">Transmembrane</keyword>
<name>A0ABT4VHM5_9HYPH</name>
<protein>
    <submittedName>
        <fullName evidence="9">DMT family transporter</fullName>
    </submittedName>
</protein>
<comment type="subcellular location">
    <subcellularLocation>
        <location evidence="1">Membrane</location>
        <topology evidence="1">Multi-pass membrane protein</topology>
    </subcellularLocation>
</comment>
<feature type="transmembrane region" description="Helical" evidence="6">
    <location>
        <begin position="186"/>
        <end position="206"/>
    </location>
</feature>
<evidence type="ECO:0000256" key="5">
    <source>
        <dbReference type="ARBA" id="ARBA00023136"/>
    </source>
</evidence>
<feature type="signal peptide" evidence="7">
    <location>
        <begin position="1"/>
        <end position="17"/>
    </location>
</feature>
<evidence type="ECO:0000256" key="7">
    <source>
        <dbReference type="SAM" id="SignalP"/>
    </source>
</evidence>
<evidence type="ECO:0000259" key="8">
    <source>
        <dbReference type="Pfam" id="PF00892"/>
    </source>
</evidence>
<keyword evidence="5 6" id="KW-0472">Membrane</keyword>
<reference evidence="9" key="1">
    <citation type="submission" date="2022-11" db="EMBL/GenBank/DDBJ databases">
        <title>Hoeflea poritis sp. nov., isolated from scleractinian coral Porites lutea.</title>
        <authorList>
            <person name="Zhang G."/>
            <person name="Wei Q."/>
            <person name="Cai L."/>
        </authorList>
    </citation>
    <scope>NUCLEOTIDE SEQUENCE</scope>
    <source>
        <strain evidence="9">E7-10</strain>
    </source>
</reference>
<keyword evidence="7" id="KW-0732">Signal</keyword>
<feature type="transmembrane region" description="Helical" evidence="6">
    <location>
        <begin position="251"/>
        <end position="271"/>
    </location>
</feature>
<feature type="domain" description="EamA" evidence="8">
    <location>
        <begin position="6"/>
        <end position="137"/>
    </location>
</feature>
<keyword evidence="4 6" id="KW-1133">Transmembrane helix</keyword>
<dbReference type="InterPro" id="IPR000620">
    <property type="entry name" value="EamA_dom"/>
</dbReference>
<accession>A0ABT4VHM5</accession>
<feature type="transmembrane region" description="Helical" evidence="6">
    <location>
        <begin position="97"/>
        <end position="114"/>
    </location>
</feature>
<feature type="transmembrane region" description="Helical" evidence="6">
    <location>
        <begin position="153"/>
        <end position="174"/>
    </location>
</feature>
<dbReference type="Proteomes" id="UP001148313">
    <property type="component" value="Unassembled WGS sequence"/>
</dbReference>
<evidence type="ECO:0000256" key="4">
    <source>
        <dbReference type="ARBA" id="ARBA00022989"/>
    </source>
</evidence>
<feature type="transmembrane region" description="Helical" evidence="6">
    <location>
        <begin position="39"/>
        <end position="58"/>
    </location>
</feature>
<dbReference type="Pfam" id="PF00892">
    <property type="entry name" value="EamA"/>
    <property type="match status" value="2"/>
</dbReference>
<evidence type="ECO:0000256" key="2">
    <source>
        <dbReference type="ARBA" id="ARBA00007362"/>
    </source>
</evidence>
<feature type="transmembrane region" description="Helical" evidence="6">
    <location>
        <begin position="65"/>
        <end position="85"/>
    </location>
</feature>
<keyword evidence="10" id="KW-1185">Reference proteome</keyword>
<sequence length="295" mass="30290">MPILAASAALGASCCWAAGALLAHKPATLLGPFALTRMQLAWSAALLIVVVSLMGGWQSVAWDQWPAFVIASVLGVVVANISMFACMRRGGPRRSQLLLSMNGPMAALLGFLMLGEVISGQKLLGCAIALTGTALAILYGGNKQDGLEHVRGSMAIMVGLGLLAALSNAIGLVFLKPAMLAGTDPLAANALRTAGGTLVIMIIALWNAPMFAAPEKPGLGLTIHAIIPGVLGHVVAVSLLLYAVRWIDTGVAVVLGSAAPVIMLPMIWALTGVRPRLLAWLGALLAVCGTALILL</sequence>
<evidence type="ECO:0000256" key="6">
    <source>
        <dbReference type="SAM" id="Phobius"/>
    </source>
</evidence>
<dbReference type="PANTHER" id="PTHR32322">
    <property type="entry name" value="INNER MEMBRANE TRANSPORTER"/>
    <property type="match status" value="1"/>
</dbReference>
<proteinExistence type="inferred from homology"/>
<gene>
    <name evidence="9" type="ORF">OOZ53_02035</name>
</gene>
<evidence type="ECO:0000313" key="10">
    <source>
        <dbReference type="Proteomes" id="UP001148313"/>
    </source>
</evidence>
<dbReference type="RefSeq" id="WP_271087627.1">
    <property type="nucleotide sequence ID" value="NZ_JAPJZH010000001.1"/>
</dbReference>
<organism evidence="9 10">
    <name type="scientific">Hoeflea poritis</name>
    <dbReference type="NCBI Taxonomy" id="2993659"/>
    <lineage>
        <taxon>Bacteria</taxon>
        <taxon>Pseudomonadati</taxon>
        <taxon>Pseudomonadota</taxon>
        <taxon>Alphaproteobacteria</taxon>
        <taxon>Hyphomicrobiales</taxon>
        <taxon>Rhizobiaceae</taxon>
        <taxon>Hoeflea</taxon>
    </lineage>
</organism>
<dbReference type="EMBL" id="JAPJZH010000001">
    <property type="protein sequence ID" value="MDA4844104.1"/>
    <property type="molecule type" value="Genomic_DNA"/>
</dbReference>